<dbReference type="CDD" id="cd00082">
    <property type="entry name" value="HisKA"/>
    <property type="match status" value="1"/>
</dbReference>
<evidence type="ECO:0000256" key="1">
    <source>
        <dbReference type="ARBA" id="ARBA00000085"/>
    </source>
</evidence>
<accession>A0A4R6DSC2</accession>
<dbReference type="InterPro" id="IPR036890">
    <property type="entry name" value="HATPase_C_sf"/>
</dbReference>
<keyword evidence="7" id="KW-0812">Transmembrane</keyword>
<dbReference type="CDD" id="cd00075">
    <property type="entry name" value="HATPase"/>
    <property type="match status" value="1"/>
</dbReference>
<dbReference type="Gene3D" id="2.60.40.2380">
    <property type="match status" value="1"/>
</dbReference>
<feature type="transmembrane region" description="Helical" evidence="7">
    <location>
        <begin position="327"/>
        <end position="343"/>
    </location>
</feature>
<dbReference type="Gene3D" id="3.30.565.10">
    <property type="entry name" value="Histidine kinase-like ATPase, C-terminal domain"/>
    <property type="match status" value="1"/>
</dbReference>
<feature type="transmembrane region" description="Helical" evidence="7">
    <location>
        <begin position="264"/>
        <end position="284"/>
    </location>
</feature>
<evidence type="ECO:0000259" key="8">
    <source>
        <dbReference type="PROSITE" id="PS50109"/>
    </source>
</evidence>
<keyword evidence="6" id="KW-0902">Two-component regulatory system</keyword>
<dbReference type="Proteomes" id="UP000295129">
    <property type="component" value="Unassembled WGS sequence"/>
</dbReference>
<dbReference type="Pfam" id="PF07695">
    <property type="entry name" value="7TMR-DISM_7TM"/>
    <property type="match status" value="1"/>
</dbReference>
<feature type="transmembrane region" description="Helical" evidence="7">
    <location>
        <begin position="235"/>
        <end position="258"/>
    </location>
</feature>
<dbReference type="EMBL" id="SNVV01000017">
    <property type="protein sequence ID" value="TDN47966.1"/>
    <property type="molecule type" value="Genomic_DNA"/>
</dbReference>
<keyword evidence="4" id="KW-0808">Transferase</keyword>
<dbReference type="InterPro" id="IPR011623">
    <property type="entry name" value="7TMR_DISM_rcpt_extracell_dom1"/>
</dbReference>
<evidence type="ECO:0000256" key="4">
    <source>
        <dbReference type="ARBA" id="ARBA00022679"/>
    </source>
</evidence>
<keyword evidence="10" id="KW-1185">Reference proteome</keyword>
<sequence length="664" mass="72100">MEILTRSGKLRPAFALPPPCPAAPPVRSVLDFRPWLAACLLALLLLGGAQAQAAGRIAEVAVLVDSAGSETIDTVSAPAAAGRFQPLRGTSLSAGYSMEVRWLRITVDTTAGGEQWLEVQPPYLDDLRLYEALPGGGYGERHAGDRQPFAAREVAYRGFVFRLHPPEAGRQIHYLRLQTTSTSLVALELWQPDEFQLAKRSEYGALGIYYGLLFAVLLLNLLQWATVRDRLTGHYLLYLAVTGLFFYGSNGLAAEYFLPGQPAVTDAWVSAGGPLVIASGAPFFRRLLLVDRSRPVLNWLFHGLCLLPLLVIPAVFTGHYTQLAGKLLWYVTAMSLLCTWLAARMWRRGQVGGVLVFLAYCAGMFGVFAATLTMLGVLPGNLWIVYGNQMGIMCSVLVMHLAVAARARAIDEERREALQRVALTQRELESERHARQEQGKFLAMLSHELKTPLAMIDGAVQSLAHLLGGAPPDVARRHDRIRRAVRRINGLVEQFLTHDRVDDDRLAPRREAVDLNALVERIAAEYGAADGRVQLRSGALPPLQCDPALLRVALVNLIDNAFKYGPPGSPVVIATGLSGTGAGAMAAIEVMDRGPGIAENLREEVFERYVRGTGLGDIPGAGLGLYLVRRIANVHGGSAAVETRPGGGALFRICLPLHPTLENA</sequence>
<dbReference type="Pfam" id="PF02518">
    <property type="entry name" value="HATPase_c"/>
    <property type="match status" value="1"/>
</dbReference>
<keyword evidence="5" id="KW-0418">Kinase</keyword>
<reference evidence="9 10" key="1">
    <citation type="submission" date="2019-03" db="EMBL/GenBank/DDBJ databases">
        <title>Genomic Encyclopedia of Type Strains, Phase IV (KMG-IV): sequencing the most valuable type-strain genomes for metagenomic binning, comparative biology and taxonomic classification.</title>
        <authorList>
            <person name="Goeker M."/>
        </authorList>
    </citation>
    <scope>NUCLEOTIDE SEQUENCE [LARGE SCALE GENOMIC DNA]</scope>
    <source>
        <strain evidence="9 10">DSM 12121</strain>
    </source>
</reference>
<dbReference type="PRINTS" id="PR00344">
    <property type="entry name" value="BCTRLSENSOR"/>
</dbReference>
<keyword evidence="3" id="KW-0597">Phosphoprotein</keyword>
<dbReference type="SUPFAM" id="SSF55874">
    <property type="entry name" value="ATPase domain of HSP90 chaperone/DNA topoisomerase II/histidine kinase"/>
    <property type="match status" value="1"/>
</dbReference>
<comment type="caution">
    <text evidence="9">The sequence shown here is derived from an EMBL/GenBank/DDBJ whole genome shotgun (WGS) entry which is preliminary data.</text>
</comment>
<dbReference type="InterPro" id="IPR003594">
    <property type="entry name" value="HATPase_dom"/>
</dbReference>
<gene>
    <name evidence="9" type="ORF">C7389_11782</name>
</gene>
<feature type="transmembrane region" description="Helical" evidence="7">
    <location>
        <begin position="296"/>
        <end position="315"/>
    </location>
</feature>
<evidence type="ECO:0000256" key="2">
    <source>
        <dbReference type="ARBA" id="ARBA00012438"/>
    </source>
</evidence>
<dbReference type="AlphaFoldDB" id="A0A4R6DSC2"/>
<protein>
    <recommendedName>
        <fullName evidence="2">histidine kinase</fullName>
        <ecNumber evidence="2">2.7.13.3</ecNumber>
    </recommendedName>
</protein>
<keyword evidence="7" id="KW-0472">Membrane</keyword>
<evidence type="ECO:0000256" key="3">
    <source>
        <dbReference type="ARBA" id="ARBA00022553"/>
    </source>
</evidence>
<feature type="transmembrane region" description="Helical" evidence="7">
    <location>
        <begin position="355"/>
        <end position="377"/>
    </location>
</feature>
<feature type="domain" description="Histidine kinase" evidence="8">
    <location>
        <begin position="444"/>
        <end position="659"/>
    </location>
</feature>
<evidence type="ECO:0000256" key="7">
    <source>
        <dbReference type="SAM" id="Phobius"/>
    </source>
</evidence>
<evidence type="ECO:0000313" key="10">
    <source>
        <dbReference type="Proteomes" id="UP000295129"/>
    </source>
</evidence>
<proteinExistence type="predicted"/>
<evidence type="ECO:0000256" key="6">
    <source>
        <dbReference type="ARBA" id="ARBA00023012"/>
    </source>
</evidence>
<dbReference type="GO" id="GO:0000155">
    <property type="term" value="F:phosphorelay sensor kinase activity"/>
    <property type="evidence" value="ECO:0007669"/>
    <property type="project" value="InterPro"/>
</dbReference>
<organism evidence="9 10">
    <name type="scientific">Azoarcus indigens</name>
    <dbReference type="NCBI Taxonomy" id="29545"/>
    <lineage>
        <taxon>Bacteria</taxon>
        <taxon>Pseudomonadati</taxon>
        <taxon>Pseudomonadota</taxon>
        <taxon>Betaproteobacteria</taxon>
        <taxon>Rhodocyclales</taxon>
        <taxon>Zoogloeaceae</taxon>
        <taxon>Azoarcus</taxon>
    </lineage>
</organism>
<dbReference type="Pfam" id="PF00512">
    <property type="entry name" value="HisKA"/>
    <property type="match status" value="1"/>
</dbReference>
<evidence type="ECO:0000313" key="9">
    <source>
        <dbReference type="EMBL" id="TDN47966.1"/>
    </source>
</evidence>
<dbReference type="InterPro" id="IPR005467">
    <property type="entry name" value="His_kinase_dom"/>
</dbReference>
<evidence type="ECO:0000256" key="5">
    <source>
        <dbReference type="ARBA" id="ARBA00022777"/>
    </source>
</evidence>
<dbReference type="PANTHER" id="PTHR43711">
    <property type="entry name" value="TWO-COMPONENT HISTIDINE KINASE"/>
    <property type="match status" value="1"/>
</dbReference>
<dbReference type="EC" id="2.7.13.3" evidence="2"/>
<dbReference type="PROSITE" id="PS50109">
    <property type="entry name" value="HIS_KIN"/>
    <property type="match status" value="1"/>
</dbReference>
<dbReference type="SUPFAM" id="SSF47384">
    <property type="entry name" value="Homodimeric domain of signal transducing histidine kinase"/>
    <property type="match status" value="1"/>
</dbReference>
<dbReference type="InterPro" id="IPR003661">
    <property type="entry name" value="HisK_dim/P_dom"/>
</dbReference>
<dbReference type="InterPro" id="IPR004358">
    <property type="entry name" value="Sig_transdc_His_kin-like_C"/>
</dbReference>
<dbReference type="InterPro" id="IPR011622">
    <property type="entry name" value="7TMR_DISM_rcpt_extracell_dom2"/>
</dbReference>
<keyword evidence="7" id="KW-1133">Transmembrane helix</keyword>
<dbReference type="PANTHER" id="PTHR43711:SF1">
    <property type="entry name" value="HISTIDINE KINASE 1"/>
    <property type="match status" value="1"/>
</dbReference>
<name>A0A4R6DSC2_9RHOO</name>
<dbReference type="InterPro" id="IPR050736">
    <property type="entry name" value="Sensor_HK_Regulatory"/>
</dbReference>
<feature type="transmembrane region" description="Helical" evidence="7">
    <location>
        <begin position="383"/>
        <end position="405"/>
    </location>
</feature>
<comment type="catalytic activity">
    <reaction evidence="1">
        <text>ATP + protein L-histidine = ADP + protein N-phospho-L-histidine.</text>
        <dbReference type="EC" id="2.7.13.3"/>
    </reaction>
</comment>
<feature type="transmembrane region" description="Helical" evidence="7">
    <location>
        <begin position="203"/>
        <end position="223"/>
    </location>
</feature>
<dbReference type="SMART" id="SM00387">
    <property type="entry name" value="HATPase_c"/>
    <property type="match status" value="1"/>
</dbReference>
<dbReference type="Pfam" id="PF07696">
    <property type="entry name" value="7TMR-DISMED2"/>
    <property type="match status" value="1"/>
</dbReference>
<dbReference type="InterPro" id="IPR036097">
    <property type="entry name" value="HisK_dim/P_sf"/>
</dbReference>
<dbReference type="SMART" id="SM00388">
    <property type="entry name" value="HisKA"/>
    <property type="match status" value="1"/>
</dbReference>
<dbReference type="Gene3D" id="1.10.287.130">
    <property type="match status" value="1"/>
</dbReference>
<dbReference type="OrthoDB" id="9812260at2"/>